<feature type="chain" id="PRO_5039386942" evidence="2">
    <location>
        <begin position="21"/>
        <end position="330"/>
    </location>
</feature>
<evidence type="ECO:0000313" key="5">
    <source>
        <dbReference type="EMBL" id="KRL66881.1"/>
    </source>
</evidence>
<feature type="compositionally biased region" description="Polar residues" evidence="1">
    <location>
        <begin position="209"/>
        <end position="219"/>
    </location>
</feature>
<feature type="region of interest" description="Disordered" evidence="1">
    <location>
        <begin position="185"/>
        <end position="219"/>
    </location>
</feature>
<comment type="caution">
    <text evidence="5">The sequence shown here is derived from an EMBL/GenBank/DDBJ whole genome shotgun (WGS) entry which is preliminary data.</text>
</comment>
<dbReference type="STRING" id="1423815.FC27_GL000327"/>
<dbReference type="InterPro" id="IPR054365">
    <property type="entry name" value="Lreu_0056-like"/>
</dbReference>
<keyword evidence="2" id="KW-0732">Signal</keyword>
<evidence type="ECO:0000259" key="4">
    <source>
        <dbReference type="Pfam" id="PF22125"/>
    </source>
</evidence>
<organism evidence="5 6">
    <name type="scientific">Companilactobacillus versmoldensis DSM 14857 = KCTC 3814</name>
    <dbReference type="NCBI Taxonomy" id="1423815"/>
    <lineage>
        <taxon>Bacteria</taxon>
        <taxon>Bacillati</taxon>
        <taxon>Bacillota</taxon>
        <taxon>Bacilli</taxon>
        <taxon>Lactobacillales</taxon>
        <taxon>Lactobacillaceae</taxon>
        <taxon>Companilactobacillus</taxon>
    </lineage>
</organism>
<dbReference type="Gene3D" id="3.30.1460.60">
    <property type="match status" value="1"/>
</dbReference>
<dbReference type="PROSITE" id="PS51257">
    <property type="entry name" value="PROKAR_LIPOPROTEIN"/>
    <property type="match status" value="1"/>
</dbReference>
<proteinExistence type="predicted"/>
<dbReference type="EMBL" id="AZFA01000010">
    <property type="protein sequence ID" value="KRL66881.1"/>
    <property type="molecule type" value="Genomic_DNA"/>
</dbReference>
<dbReference type="OrthoDB" id="2149782at2"/>
<dbReference type="InterPro" id="IPR031927">
    <property type="entry name" value="DUF4767"/>
</dbReference>
<protein>
    <submittedName>
        <fullName evidence="5">Uncharacterized protein</fullName>
    </submittedName>
</protein>
<dbReference type="Proteomes" id="UP000051647">
    <property type="component" value="Unassembled WGS sequence"/>
</dbReference>
<sequence length="330" mass="36486">MKSRGLAITMVLIFGAIALAGCTAKGDADGRKDTQMTTQQAKAKKSKPLWNYKKDKRLGTYMRSFAAVKDEMLDKYDGKGSVKTSTSGTYPEDFSKAKVAGSKSTIGWEQQGLDKYDYNVVAIYDYHNKDLPIPVPLTYFFAFHDHKPVVLVCDTESTNPQLREADGPDLEADFDKIAKNKTVKDPTIGNVSIDDQQSQSNNQATSDSESAQMDSNDTETVTDPKLIGIMVFSGENNGGQLSDDIPSVTMYSLDDNKYEMDVGNAASEVSYQIDGDNVNYWLRDPTSADVILQQTKKEYTISLSELISKYYSTPEQKQIVQDAADNIQEG</sequence>
<gene>
    <name evidence="5" type="ORF">FC27_GL000327</name>
</gene>
<keyword evidence="6" id="KW-1185">Reference proteome</keyword>
<feature type="compositionally biased region" description="Low complexity" evidence="1">
    <location>
        <begin position="190"/>
        <end position="208"/>
    </location>
</feature>
<reference evidence="5 6" key="1">
    <citation type="journal article" date="2015" name="Genome Announc.">
        <title>Expanding the biotechnology potential of lactobacilli through comparative genomics of 213 strains and associated genera.</title>
        <authorList>
            <person name="Sun Z."/>
            <person name="Harris H.M."/>
            <person name="McCann A."/>
            <person name="Guo C."/>
            <person name="Argimon S."/>
            <person name="Zhang W."/>
            <person name="Yang X."/>
            <person name="Jeffery I.B."/>
            <person name="Cooney J.C."/>
            <person name="Kagawa T.F."/>
            <person name="Liu W."/>
            <person name="Song Y."/>
            <person name="Salvetti E."/>
            <person name="Wrobel A."/>
            <person name="Rasinkangas P."/>
            <person name="Parkhill J."/>
            <person name="Rea M.C."/>
            <person name="O'Sullivan O."/>
            <person name="Ritari J."/>
            <person name="Douillard F.P."/>
            <person name="Paul Ross R."/>
            <person name="Yang R."/>
            <person name="Briner A.E."/>
            <person name="Felis G.E."/>
            <person name="de Vos W.M."/>
            <person name="Barrangou R."/>
            <person name="Klaenhammer T.R."/>
            <person name="Caufield P.W."/>
            <person name="Cui Y."/>
            <person name="Zhang H."/>
            <person name="O'Toole P.W."/>
        </authorList>
    </citation>
    <scope>NUCLEOTIDE SEQUENCE [LARGE SCALE GENOMIC DNA]</scope>
    <source>
        <strain evidence="5 6">DSM 14857</strain>
    </source>
</reference>
<dbReference type="RefSeq" id="WP_010624605.1">
    <property type="nucleotide sequence ID" value="NZ_AZFA01000010.1"/>
</dbReference>
<feature type="domain" description="DUF4767" evidence="3">
    <location>
        <begin position="48"/>
        <end position="178"/>
    </location>
</feature>
<evidence type="ECO:0000256" key="1">
    <source>
        <dbReference type="SAM" id="MobiDB-lite"/>
    </source>
</evidence>
<name>A0A0R1SCM5_9LACO</name>
<dbReference type="Pfam" id="PF22125">
    <property type="entry name" value="Lreu_0056_like"/>
    <property type="match status" value="1"/>
</dbReference>
<dbReference type="eggNOG" id="ENOG5030HS8">
    <property type="taxonomic scope" value="Bacteria"/>
</dbReference>
<dbReference type="AlphaFoldDB" id="A0A0R1SCM5"/>
<evidence type="ECO:0000313" key="6">
    <source>
        <dbReference type="Proteomes" id="UP000051647"/>
    </source>
</evidence>
<dbReference type="PATRIC" id="fig|1423815.3.peg.332"/>
<evidence type="ECO:0000259" key="3">
    <source>
        <dbReference type="Pfam" id="PF15983"/>
    </source>
</evidence>
<feature type="domain" description="Lreu-0056-like" evidence="4">
    <location>
        <begin position="261"/>
        <end position="327"/>
    </location>
</feature>
<feature type="signal peptide" evidence="2">
    <location>
        <begin position="1"/>
        <end position="20"/>
    </location>
</feature>
<dbReference type="Pfam" id="PF15983">
    <property type="entry name" value="DUF4767"/>
    <property type="match status" value="1"/>
</dbReference>
<evidence type="ECO:0000256" key="2">
    <source>
        <dbReference type="SAM" id="SignalP"/>
    </source>
</evidence>
<accession>A0A0R1SCM5</accession>